<dbReference type="InterPro" id="IPR029063">
    <property type="entry name" value="SAM-dependent_MTases_sf"/>
</dbReference>
<proteinExistence type="predicted"/>
<name>A0ABT9CTB2_9PSED</name>
<dbReference type="GO" id="GO:0032259">
    <property type="term" value="P:methylation"/>
    <property type="evidence" value="ECO:0007669"/>
    <property type="project" value="UniProtKB-KW"/>
</dbReference>
<dbReference type="SUPFAM" id="SSF53335">
    <property type="entry name" value="S-adenosyl-L-methionine-dependent methyltransferases"/>
    <property type="match status" value="1"/>
</dbReference>
<dbReference type="Proteomes" id="UP001223016">
    <property type="component" value="Unassembled WGS sequence"/>
</dbReference>
<evidence type="ECO:0000313" key="2">
    <source>
        <dbReference type="EMBL" id="MDO7927962.1"/>
    </source>
</evidence>
<dbReference type="PANTHER" id="PTHR43591:SF24">
    <property type="entry name" value="2-METHOXY-6-POLYPRENYL-1,4-BENZOQUINOL METHYLASE, MITOCHONDRIAL"/>
    <property type="match status" value="1"/>
</dbReference>
<evidence type="ECO:0000259" key="1">
    <source>
        <dbReference type="Pfam" id="PF08241"/>
    </source>
</evidence>
<organism evidence="2 3">
    <name type="scientific">Pseudomonas serbiensis</name>
    <dbReference type="NCBI Taxonomy" id="3064350"/>
    <lineage>
        <taxon>Bacteria</taxon>
        <taxon>Pseudomonadati</taxon>
        <taxon>Pseudomonadota</taxon>
        <taxon>Gammaproteobacteria</taxon>
        <taxon>Pseudomonadales</taxon>
        <taxon>Pseudomonadaceae</taxon>
        <taxon>Pseudomonas</taxon>
    </lineage>
</organism>
<evidence type="ECO:0000313" key="3">
    <source>
        <dbReference type="Proteomes" id="UP001223016"/>
    </source>
</evidence>
<dbReference type="GO" id="GO:0008168">
    <property type="term" value="F:methyltransferase activity"/>
    <property type="evidence" value="ECO:0007669"/>
    <property type="project" value="UniProtKB-KW"/>
</dbReference>
<comment type="caution">
    <text evidence="2">The sequence shown here is derived from an EMBL/GenBank/DDBJ whole genome shotgun (WGS) entry which is preliminary data.</text>
</comment>
<keyword evidence="2" id="KW-0489">Methyltransferase</keyword>
<keyword evidence="3" id="KW-1185">Reference proteome</keyword>
<dbReference type="EC" id="2.1.-.-" evidence="2"/>
<gene>
    <name evidence="2" type="ORF">Q6A51_14295</name>
</gene>
<dbReference type="PANTHER" id="PTHR43591">
    <property type="entry name" value="METHYLTRANSFERASE"/>
    <property type="match status" value="1"/>
</dbReference>
<dbReference type="InterPro" id="IPR013216">
    <property type="entry name" value="Methyltransf_11"/>
</dbReference>
<dbReference type="RefSeq" id="WP_304575063.1">
    <property type="nucleotide sequence ID" value="NZ_JAUQOO010000010.1"/>
</dbReference>
<reference evidence="2 3" key="1">
    <citation type="submission" date="2023-07" db="EMBL/GenBank/DDBJ databases">
        <title>Identification of four novel Pseudomonas species associated with bacterial leaf spot of cucurbits.</title>
        <authorList>
            <person name="Fullem K.R."/>
        </authorList>
    </citation>
    <scope>NUCLEOTIDE SEQUENCE [LARGE SCALE GENOMIC DNA]</scope>
    <source>
        <strain evidence="2 3">KFB 138</strain>
    </source>
</reference>
<feature type="domain" description="Methyltransferase type 11" evidence="1">
    <location>
        <begin position="57"/>
        <end position="147"/>
    </location>
</feature>
<sequence>MNSKMKGNETRTAFEQFEYDGWEKVADAYHQAWGHTTSPFAAPLLDMACLFPGARALDVATGPGYAASIAASIGASVVGVDFSEAMLEHARQLHPDIHFEFGDVHALPFEQGYFDSVFSNFGVQHFSNPARAFSEVARVLRKNGTWAFTLWAPDHFNKAGEVLNRALDLHASGVSPVPAGPAYHELDDFDSLVKLLENAGFEAASVSRELTQYTWLMKSPAELFQSELIGSVRSGARLREQPEAVLHEINRTMTYTIRENWSTPEGFALPMAAYVISALKS</sequence>
<accession>A0ABT9CTB2</accession>
<dbReference type="Pfam" id="PF08241">
    <property type="entry name" value="Methyltransf_11"/>
    <property type="match status" value="1"/>
</dbReference>
<dbReference type="Gene3D" id="3.40.50.150">
    <property type="entry name" value="Vaccinia Virus protein VP39"/>
    <property type="match status" value="1"/>
</dbReference>
<keyword evidence="2" id="KW-0808">Transferase</keyword>
<dbReference type="CDD" id="cd02440">
    <property type="entry name" value="AdoMet_MTases"/>
    <property type="match status" value="1"/>
</dbReference>
<protein>
    <submittedName>
        <fullName evidence="2">Class I SAM-dependent methyltransferase</fullName>
        <ecNumber evidence="2">2.1.-.-</ecNumber>
    </submittedName>
</protein>
<dbReference type="EMBL" id="JAUQOO010000010">
    <property type="protein sequence ID" value="MDO7927962.1"/>
    <property type="molecule type" value="Genomic_DNA"/>
</dbReference>